<feature type="domain" description="GST N-terminal" evidence="1">
    <location>
        <begin position="10"/>
        <end position="94"/>
    </location>
</feature>
<dbReference type="InterPro" id="IPR010987">
    <property type="entry name" value="Glutathione-S-Trfase_C-like"/>
</dbReference>
<dbReference type="PANTHER" id="PTHR11571">
    <property type="entry name" value="GLUTATHIONE S-TRANSFERASE"/>
    <property type="match status" value="1"/>
</dbReference>
<dbReference type="PROSITE" id="PS50405">
    <property type="entry name" value="GST_CTER"/>
    <property type="match status" value="1"/>
</dbReference>
<evidence type="ECO:0000259" key="1">
    <source>
        <dbReference type="PROSITE" id="PS50404"/>
    </source>
</evidence>
<organism evidence="3">
    <name type="scientific">Chrysotila carterae</name>
    <name type="common">Marine alga</name>
    <name type="synonym">Syracosphaera carterae</name>
    <dbReference type="NCBI Taxonomy" id="13221"/>
    <lineage>
        <taxon>Eukaryota</taxon>
        <taxon>Haptista</taxon>
        <taxon>Haptophyta</taxon>
        <taxon>Prymnesiophyceae</taxon>
        <taxon>Isochrysidales</taxon>
        <taxon>Isochrysidaceae</taxon>
        <taxon>Chrysotila</taxon>
    </lineage>
</organism>
<protein>
    <recommendedName>
        <fullName evidence="4">GST N-terminal domain-containing protein</fullName>
    </recommendedName>
</protein>
<evidence type="ECO:0000259" key="2">
    <source>
        <dbReference type="PROSITE" id="PS50405"/>
    </source>
</evidence>
<accession>A0A7S4C0M9</accession>
<dbReference type="InterPro" id="IPR004045">
    <property type="entry name" value="Glutathione_S-Trfase_N"/>
</dbReference>
<gene>
    <name evidence="3" type="ORF">PCAR00345_LOCUS35715</name>
</gene>
<dbReference type="Gene3D" id="3.40.30.10">
    <property type="entry name" value="Glutaredoxin"/>
    <property type="match status" value="1"/>
</dbReference>
<evidence type="ECO:0008006" key="4">
    <source>
        <dbReference type="Google" id="ProtNLM"/>
    </source>
</evidence>
<dbReference type="InterPro" id="IPR050213">
    <property type="entry name" value="GST_superfamily"/>
</dbReference>
<feature type="domain" description="GST C-terminal" evidence="2">
    <location>
        <begin position="96"/>
        <end position="224"/>
    </location>
</feature>
<dbReference type="SUPFAM" id="SSF52833">
    <property type="entry name" value="Thioredoxin-like"/>
    <property type="match status" value="1"/>
</dbReference>
<dbReference type="InterPro" id="IPR036249">
    <property type="entry name" value="Thioredoxin-like_sf"/>
</dbReference>
<dbReference type="PANTHER" id="PTHR11571:SF150">
    <property type="entry name" value="GLUTATHIONE S-TRANSFERASE"/>
    <property type="match status" value="1"/>
</dbReference>
<dbReference type="AlphaFoldDB" id="A0A7S4C0M9"/>
<sequence length="224" mass="24766">MGAASSTPVLFKYLNLGALNGRGGVVRFFMLVHDIAFTEELYSLGEEWTQKKQQLIASGENPSGTVPVLEHKGVTLTQHIALMRYLAREHGLTSGSAYGDYVQDLVADEYQGFRDAWVGAAFGGDEEATKKFKEVIVPSRLQLFDDLYAKFKQHDVYLSVSRSSCGRTGGRPLWGDTALYGMIQDLILSKMMTQEQLAAYSHLRALYKAYGAQPAVAQRVASKE</sequence>
<dbReference type="GO" id="GO:0004364">
    <property type="term" value="F:glutathione transferase activity"/>
    <property type="evidence" value="ECO:0007669"/>
    <property type="project" value="TreeGrafter"/>
</dbReference>
<proteinExistence type="predicted"/>
<name>A0A7S4C0M9_CHRCT</name>
<dbReference type="PROSITE" id="PS50404">
    <property type="entry name" value="GST_NTER"/>
    <property type="match status" value="1"/>
</dbReference>
<dbReference type="GO" id="GO:0006749">
    <property type="term" value="P:glutathione metabolic process"/>
    <property type="evidence" value="ECO:0007669"/>
    <property type="project" value="TreeGrafter"/>
</dbReference>
<dbReference type="EMBL" id="HBIZ01056106">
    <property type="protein sequence ID" value="CAE0783012.1"/>
    <property type="molecule type" value="Transcribed_RNA"/>
</dbReference>
<reference evidence="3" key="1">
    <citation type="submission" date="2021-01" db="EMBL/GenBank/DDBJ databases">
        <authorList>
            <person name="Corre E."/>
            <person name="Pelletier E."/>
            <person name="Niang G."/>
            <person name="Scheremetjew M."/>
            <person name="Finn R."/>
            <person name="Kale V."/>
            <person name="Holt S."/>
            <person name="Cochrane G."/>
            <person name="Meng A."/>
            <person name="Brown T."/>
            <person name="Cohen L."/>
        </authorList>
    </citation>
    <scope>NUCLEOTIDE SEQUENCE</scope>
    <source>
        <strain evidence="3">CCMP645</strain>
    </source>
</reference>
<evidence type="ECO:0000313" key="3">
    <source>
        <dbReference type="EMBL" id="CAE0783012.1"/>
    </source>
</evidence>
<dbReference type="Gene3D" id="1.20.1050.10">
    <property type="match status" value="1"/>
</dbReference>